<feature type="domain" description="F-box" evidence="1">
    <location>
        <begin position="42"/>
        <end position="95"/>
    </location>
</feature>
<dbReference type="Gene3D" id="1.20.1280.50">
    <property type="match status" value="1"/>
</dbReference>
<proteinExistence type="predicted"/>
<dbReference type="PROSITE" id="PS50181">
    <property type="entry name" value="FBOX"/>
    <property type="match status" value="1"/>
</dbReference>
<gene>
    <name evidence="2" type="ORF">PMAYCL1PPCAC_22212</name>
</gene>
<reference evidence="3" key="1">
    <citation type="submission" date="2022-10" db="EMBL/GenBank/DDBJ databases">
        <title>Genome assembly of Pristionchus species.</title>
        <authorList>
            <person name="Yoshida K."/>
            <person name="Sommer R.J."/>
        </authorList>
    </citation>
    <scope>NUCLEOTIDE SEQUENCE [LARGE SCALE GENOMIC DNA]</scope>
    <source>
        <strain evidence="3">RS5460</strain>
    </source>
</reference>
<dbReference type="SUPFAM" id="SSF81383">
    <property type="entry name" value="F-box domain"/>
    <property type="match status" value="1"/>
</dbReference>
<dbReference type="EMBL" id="BTRK01000005">
    <property type="protein sequence ID" value="GMR52017.1"/>
    <property type="molecule type" value="Genomic_DNA"/>
</dbReference>
<evidence type="ECO:0000259" key="1">
    <source>
        <dbReference type="PROSITE" id="PS50181"/>
    </source>
</evidence>
<dbReference type="InterPro" id="IPR001810">
    <property type="entry name" value="F-box_dom"/>
</dbReference>
<sequence>MGNRVNKLSETAGKDDPQDNCNFCTLRNDQIAFKKRPKVAKTDHLSSLDHDYLLSVFSFLNEDDLCKLSPVNQKLNTFVNRALVTPARTNKFGDIQLKQCPNGDFAIVTGRPYRRGQILRILCTADNIFQSEDEFNP</sequence>
<feature type="non-terminal residue" evidence="2">
    <location>
        <position position="137"/>
    </location>
</feature>
<dbReference type="AlphaFoldDB" id="A0AAN5I4J8"/>
<protein>
    <recommendedName>
        <fullName evidence="1">F-box domain-containing protein</fullName>
    </recommendedName>
</protein>
<accession>A0AAN5I4J8</accession>
<dbReference type="Proteomes" id="UP001328107">
    <property type="component" value="Unassembled WGS sequence"/>
</dbReference>
<evidence type="ECO:0000313" key="2">
    <source>
        <dbReference type="EMBL" id="GMR52017.1"/>
    </source>
</evidence>
<organism evidence="2 3">
    <name type="scientific">Pristionchus mayeri</name>
    <dbReference type="NCBI Taxonomy" id="1317129"/>
    <lineage>
        <taxon>Eukaryota</taxon>
        <taxon>Metazoa</taxon>
        <taxon>Ecdysozoa</taxon>
        <taxon>Nematoda</taxon>
        <taxon>Chromadorea</taxon>
        <taxon>Rhabditida</taxon>
        <taxon>Rhabditina</taxon>
        <taxon>Diplogasteromorpha</taxon>
        <taxon>Diplogasteroidea</taxon>
        <taxon>Neodiplogasteridae</taxon>
        <taxon>Pristionchus</taxon>
    </lineage>
</organism>
<dbReference type="InterPro" id="IPR036047">
    <property type="entry name" value="F-box-like_dom_sf"/>
</dbReference>
<comment type="caution">
    <text evidence="2">The sequence shown here is derived from an EMBL/GenBank/DDBJ whole genome shotgun (WGS) entry which is preliminary data.</text>
</comment>
<evidence type="ECO:0000313" key="3">
    <source>
        <dbReference type="Proteomes" id="UP001328107"/>
    </source>
</evidence>
<name>A0AAN5I4J8_9BILA</name>
<keyword evidence="3" id="KW-1185">Reference proteome</keyword>